<dbReference type="EMBL" id="JADKYB010000017">
    <property type="protein sequence ID" value="MBM9508259.1"/>
    <property type="molecule type" value="Genomic_DNA"/>
</dbReference>
<dbReference type="Proteomes" id="UP000749040">
    <property type="component" value="Unassembled WGS sequence"/>
</dbReference>
<proteinExistence type="predicted"/>
<dbReference type="InterPro" id="IPR007791">
    <property type="entry name" value="DjlA_N"/>
</dbReference>
<organism evidence="2 3">
    <name type="scientific">Actinacidiphila acididurans</name>
    <dbReference type="NCBI Taxonomy" id="2784346"/>
    <lineage>
        <taxon>Bacteria</taxon>
        <taxon>Bacillati</taxon>
        <taxon>Actinomycetota</taxon>
        <taxon>Actinomycetes</taxon>
        <taxon>Kitasatosporales</taxon>
        <taxon>Streptomycetaceae</taxon>
        <taxon>Actinacidiphila</taxon>
    </lineage>
</organism>
<reference evidence="2 3" key="1">
    <citation type="submission" date="2021-01" db="EMBL/GenBank/DDBJ databases">
        <title>Streptomyces acididurans sp. nov., isolated from a peat swamp forest soil.</title>
        <authorList>
            <person name="Chantavorakit T."/>
            <person name="Duangmal K."/>
        </authorList>
    </citation>
    <scope>NUCLEOTIDE SEQUENCE [LARGE SCALE GENOMIC DNA]</scope>
    <source>
        <strain evidence="2 3">KK5PA1</strain>
    </source>
</reference>
<keyword evidence="3" id="KW-1185">Reference proteome</keyword>
<gene>
    <name evidence="2" type="ORF">ITX44_27630</name>
</gene>
<name>A0ABS2TY29_9ACTN</name>
<dbReference type="CDD" id="cd07177">
    <property type="entry name" value="terB_like"/>
    <property type="match status" value="1"/>
</dbReference>
<comment type="caution">
    <text evidence="2">The sequence shown here is derived from an EMBL/GenBank/DDBJ whole genome shotgun (WGS) entry which is preliminary data.</text>
</comment>
<evidence type="ECO:0000259" key="1">
    <source>
        <dbReference type="Pfam" id="PF05099"/>
    </source>
</evidence>
<dbReference type="InterPro" id="IPR029024">
    <property type="entry name" value="TerB-like"/>
</dbReference>
<sequence length="376" mass="40268">MTSPVRRPGESVAPATNAVRAYPRLVPSRDGRGGTPLRAPRRAHVRPAACWRPVKRAEVGGCGRRTDRDRPLCTAALTSCWRPAFGRARNEPELPPYAVLTPPTGVANITAVRHRGRAFLRARAGRYVVRTGTKTAGGCSVKKPGLCIWGVRTTWHTEDDGEFFCADCGGDRAYHRRTGTRRLTVLNVPLLTRGPAGTVIECTSCHRQFGADALLQPTTTRFSAMLRDAVHTIALAVLTAGGAAGRPAREAAVEAVRSAGFTDCTEDQLLGLLAAIVADEGRYRASDELGPDSFGEPVDGCGSWLSIELHEALEPLTDHLLPQGRERVLLQGAHIALADGPYLPAEREVLEAVGRCLSLPQNDIDRLLAAAAATAS</sequence>
<dbReference type="Pfam" id="PF05099">
    <property type="entry name" value="TerB"/>
    <property type="match status" value="1"/>
</dbReference>
<accession>A0ABS2TY29</accession>
<protein>
    <submittedName>
        <fullName evidence="2">TerB family tellurite resistance protein</fullName>
    </submittedName>
</protein>
<evidence type="ECO:0000313" key="3">
    <source>
        <dbReference type="Proteomes" id="UP000749040"/>
    </source>
</evidence>
<dbReference type="SUPFAM" id="SSF158682">
    <property type="entry name" value="TerB-like"/>
    <property type="match status" value="1"/>
</dbReference>
<feature type="domain" description="Co-chaperone DjlA N-terminal" evidence="1">
    <location>
        <begin position="306"/>
        <end position="367"/>
    </location>
</feature>
<evidence type="ECO:0000313" key="2">
    <source>
        <dbReference type="EMBL" id="MBM9508259.1"/>
    </source>
</evidence>